<gene>
    <name evidence="4" type="ORF">H0H81_008855</name>
</gene>
<comment type="caution">
    <text evidence="4">The sequence shown here is derived from an EMBL/GenBank/DDBJ whole genome shotgun (WGS) entry which is preliminary data.</text>
</comment>
<dbReference type="InterPro" id="IPR013320">
    <property type="entry name" value="ConA-like_dom_sf"/>
</dbReference>
<evidence type="ECO:0000256" key="3">
    <source>
        <dbReference type="SAM" id="SignalP"/>
    </source>
</evidence>
<evidence type="ECO:0000256" key="2">
    <source>
        <dbReference type="RuleBase" id="RU361163"/>
    </source>
</evidence>
<reference evidence="4" key="1">
    <citation type="submission" date="2021-02" db="EMBL/GenBank/DDBJ databases">
        <authorList>
            <person name="Nieuwenhuis M."/>
            <person name="Van De Peppel L.J.J."/>
        </authorList>
    </citation>
    <scope>NUCLEOTIDE SEQUENCE</scope>
    <source>
        <strain evidence="4">D49</strain>
    </source>
</reference>
<dbReference type="GO" id="GO:0008810">
    <property type="term" value="F:cellulase activity"/>
    <property type="evidence" value="ECO:0007669"/>
    <property type="project" value="InterPro"/>
</dbReference>
<dbReference type="GO" id="GO:0000272">
    <property type="term" value="P:polysaccharide catabolic process"/>
    <property type="evidence" value="ECO:0007669"/>
    <property type="project" value="UniProtKB-KW"/>
</dbReference>
<name>A0A9P7KIX4_9AGAR</name>
<dbReference type="InterPro" id="IPR002594">
    <property type="entry name" value="GH12"/>
</dbReference>
<dbReference type="Proteomes" id="UP000717328">
    <property type="component" value="Unassembled WGS sequence"/>
</dbReference>
<dbReference type="Gene3D" id="2.60.120.180">
    <property type="match status" value="1"/>
</dbReference>
<evidence type="ECO:0000313" key="5">
    <source>
        <dbReference type="Proteomes" id="UP000717328"/>
    </source>
</evidence>
<sequence length="776" mass="85665">MFSFAKFVAFVLLAPFALAAPSAELEARALDTSTHCAQGDHFVAGEYTLYLNQWGSSHGSGSSCAALTSLSGTTIAWKNTWNWSAGGGIKSYTNINLNGVSKELSAISSIPSTWNWSQSNSGSVVANVAYDLFTAVKPGGADANEIMIWLANFQAGPISAAYNADGSPKPRASNISLAGHTWNLYFGSNGANNVYSFLPTGNSVITSFSGDLNVFLKWCGGLVFDLKPRPEQLAISQDAAGRDRGNLGLGHLDHEAVVELIQKSMETKIALSLVCKAWREITEPFLYEIIVFHKFDYIPSLAKKLCSISAGRAQPLGSWCRRLDIYVEIVDKKTPKCLVRRRLCPLGLVPACPQLHTLHCRLPGKDYVEYYQTTPKTLWKALTVQYAQTLRALILYGFFIRMDSVEMMLRYFSRLEACRVGDVFEFAPAHRLYPRDAKSGEKMVYDEEEPPYRTFQIPGFRMLTMQSGGPPSGWFDAPTLREFADAHARYASWPPFAGGGAPFVLPNLLHTLCMFKFNERISQFRFPALRTLLAYGDEDAYLEPQPEGLLVYNFANTVFPHVTQLCHSGGVNSIAKVLPFFPYVAQLTLHLQDSFFGRSVFAMPHATLAEVTLVSHLVSRVHPGLSAHVQDLLDALEASMFPALTTITVMVPKHIETLCFSQEKAKKLGVELLVSIMADSVFAQFRVPWMNTLVAFSAYVATENPHIKIISAWPLANSGSTRRSRAPVADVFTLLCSAMYFGQQIAVYALRGEYVPNDGIWEVRPTPLDLGLGLMA</sequence>
<protein>
    <submittedName>
        <fullName evidence="4">Uncharacterized protein</fullName>
    </submittedName>
</protein>
<feature type="signal peptide" evidence="3">
    <location>
        <begin position="1"/>
        <end position="19"/>
    </location>
</feature>
<dbReference type="PANTHER" id="PTHR34002:SF9">
    <property type="entry name" value="XYLOGLUCAN-SPECIFIC ENDO-BETA-1,4-GLUCANASE A"/>
    <property type="match status" value="1"/>
</dbReference>
<proteinExistence type="inferred from homology"/>
<dbReference type="EMBL" id="JABCKI010000250">
    <property type="protein sequence ID" value="KAG5651389.1"/>
    <property type="molecule type" value="Genomic_DNA"/>
</dbReference>
<dbReference type="AlphaFoldDB" id="A0A9P7KIX4"/>
<keyword evidence="2" id="KW-0119">Carbohydrate metabolism</keyword>
<dbReference type="PANTHER" id="PTHR34002">
    <property type="entry name" value="BLR1656 PROTEIN"/>
    <property type="match status" value="1"/>
</dbReference>
<dbReference type="OrthoDB" id="2973896at2759"/>
<dbReference type="Pfam" id="PF01670">
    <property type="entry name" value="Glyco_hydro_12"/>
    <property type="match status" value="1"/>
</dbReference>
<organism evidence="4 5">
    <name type="scientific">Sphagnurus paluster</name>
    <dbReference type="NCBI Taxonomy" id="117069"/>
    <lineage>
        <taxon>Eukaryota</taxon>
        <taxon>Fungi</taxon>
        <taxon>Dikarya</taxon>
        <taxon>Basidiomycota</taxon>
        <taxon>Agaricomycotina</taxon>
        <taxon>Agaricomycetes</taxon>
        <taxon>Agaricomycetidae</taxon>
        <taxon>Agaricales</taxon>
        <taxon>Tricholomatineae</taxon>
        <taxon>Lyophyllaceae</taxon>
        <taxon>Sphagnurus</taxon>
    </lineage>
</organism>
<keyword evidence="2" id="KW-0378">Hydrolase</keyword>
<reference evidence="4" key="2">
    <citation type="submission" date="2021-10" db="EMBL/GenBank/DDBJ databases">
        <title>Phylogenomics reveals ancestral predisposition of the termite-cultivated fungus Termitomyces towards a domesticated lifestyle.</title>
        <authorList>
            <person name="Auxier B."/>
            <person name="Grum-Grzhimaylo A."/>
            <person name="Cardenas M.E."/>
            <person name="Lodge J.D."/>
            <person name="Laessoe T."/>
            <person name="Pedersen O."/>
            <person name="Smith M.E."/>
            <person name="Kuyper T.W."/>
            <person name="Franco-Molano E.A."/>
            <person name="Baroni T.J."/>
            <person name="Aanen D.K."/>
        </authorList>
    </citation>
    <scope>NUCLEOTIDE SEQUENCE</scope>
    <source>
        <strain evidence="4">D49</strain>
    </source>
</reference>
<comment type="similarity">
    <text evidence="1 2">Belongs to the glycosyl hydrolase 12 (cellulase H) family.</text>
</comment>
<evidence type="ECO:0000256" key="1">
    <source>
        <dbReference type="ARBA" id="ARBA00005519"/>
    </source>
</evidence>
<dbReference type="SUPFAM" id="SSF49899">
    <property type="entry name" value="Concanavalin A-like lectins/glucanases"/>
    <property type="match status" value="1"/>
</dbReference>
<accession>A0A9P7KIX4</accession>
<keyword evidence="2" id="KW-0624">Polysaccharide degradation</keyword>
<evidence type="ECO:0000313" key="4">
    <source>
        <dbReference type="EMBL" id="KAG5651389.1"/>
    </source>
</evidence>
<keyword evidence="2" id="KW-0326">Glycosidase</keyword>
<keyword evidence="3" id="KW-0732">Signal</keyword>
<keyword evidence="5" id="KW-1185">Reference proteome</keyword>
<feature type="chain" id="PRO_5040190676" evidence="3">
    <location>
        <begin position="20"/>
        <end position="776"/>
    </location>
</feature>
<dbReference type="InterPro" id="IPR013319">
    <property type="entry name" value="GH11/12"/>
</dbReference>